<keyword evidence="1" id="KW-0812">Transmembrane</keyword>
<accession>A0A8J3EV87</accession>
<dbReference type="AlphaFoldDB" id="A0A8J3EV87"/>
<dbReference type="Pfam" id="PF13548">
    <property type="entry name" value="DUF4126"/>
    <property type="match status" value="1"/>
</dbReference>
<sequence>MTLIVLISCAALLGIAAGARTFTPPVLVSWAAVIGWLPLEGTALGFLGTWWAVVPLTGLALFELVGDKLPSAPSRLQKGALIARIVSGALTGAALGIALSLIFVGLIAGAFGAFAGTYLCHGGRATCASLFGKDLPAALLEDALAITVACATIWIASGFA</sequence>
<dbReference type="Proteomes" id="UP000621856">
    <property type="component" value="Unassembled WGS sequence"/>
</dbReference>
<evidence type="ECO:0000313" key="3">
    <source>
        <dbReference type="EMBL" id="GGH99719.1"/>
    </source>
</evidence>
<keyword evidence="1" id="KW-0472">Membrane</keyword>
<dbReference type="EMBL" id="VCJR02000002">
    <property type="protein sequence ID" value="NHK28854.1"/>
    <property type="molecule type" value="Genomic_DNA"/>
</dbReference>
<proteinExistence type="predicted"/>
<dbReference type="Proteomes" id="UP000818603">
    <property type="component" value="Unassembled WGS sequence"/>
</dbReference>
<reference evidence="4 6" key="2">
    <citation type="submission" date="2020-02" db="EMBL/GenBank/DDBJ databases">
        <title>Genome sequence of Parvularcula flava strain NH6-79.</title>
        <authorList>
            <person name="Abdul Karim M.H."/>
            <person name="Lam M.Q."/>
            <person name="Chen S.J."/>
            <person name="Yahya A."/>
            <person name="Shahir S."/>
            <person name="Shamsir M.S."/>
            <person name="Chong C.S."/>
        </authorList>
    </citation>
    <scope>NUCLEOTIDE SEQUENCE [LARGE SCALE GENOMIC DNA]</scope>
    <source>
        <strain evidence="4 6">NH6-79</strain>
    </source>
</reference>
<reference evidence="3" key="3">
    <citation type="submission" date="2020-09" db="EMBL/GenBank/DDBJ databases">
        <authorList>
            <person name="Sun Q."/>
            <person name="Zhou Y."/>
        </authorList>
    </citation>
    <scope>NUCLEOTIDE SEQUENCE</scope>
    <source>
        <strain evidence="3">CGMCC 1.14984</strain>
    </source>
</reference>
<evidence type="ECO:0000313" key="5">
    <source>
        <dbReference type="Proteomes" id="UP000621856"/>
    </source>
</evidence>
<dbReference type="RefSeq" id="WP_155141193.1">
    <property type="nucleotide sequence ID" value="NZ_BMGZ01000002.1"/>
</dbReference>
<reference evidence="3" key="1">
    <citation type="journal article" date="2014" name="Int. J. Syst. Evol. Microbiol.">
        <title>Complete genome sequence of Corynebacterium casei LMG S-19264T (=DSM 44701T), isolated from a smear-ripened cheese.</title>
        <authorList>
            <consortium name="US DOE Joint Genome Institute (JGI-PGF)"/>
            <person name="Walter F."/>
            <person name="Albersmeier A."/>
            <person name="Kalinowski J."/>
            <person name="Ruckert C."/>
        </authorList>
    </citation>
    <scope>NUCLEOTIDE SEQUENCE</scope>
    <source>
        <strain evidence="3">CGMCC 1.14984</strain>
    </source>
</reference>
<keyword evidence="1" id="KW-1133">Transmembrane helix</keyword>
<keyword evidence="6" id="KW-1185">Reference proteome</keyword>
<name>A0A8J3EV87_9PROT</name>
<protein>
    <submittedName>
        <fullName evidence="3">DUF4126 domain-containing protein</fullName>
    </submittedName>
    <submittedName>
        <fullName evidence="4">DUF4126 family protein</fullName>
    </submittedName>
</protein>
<feature type="transmembrane region" description="Helical" evidence="1">
    <location>
        <begin position="42"/>
        <end position="65"/>
    </location>
</feature>
<feature type="transmembrane region" description="Helical" evidence="1">
    <location>
        <begin position="135"/>
        <end position="156"/>
    </location>
</feature>
<feature type="domain" description="DUF4126" evidence="2">
    <location>
        <begin position="10"/>
        <end position="151"/>
    </location>
</feature>
<evidence type="ECO:0000256" key="1">
    <source>
        <dbReference type="SAM" id="Phobius"/>
    </source>
</evidence>
<comment type="caution">
    <text evidence="3">The sequence shown here is derived from an EMBL/GenBank/DDBJ whole genome shotgun (WGS) entry which is preliminary data.</text>
</comment>
<evidence type="ECO:0000313" key="6">
    <source>
        <dbReference type="Proteomes" id="UP000818603"/>
    </source>
</evidence>
<organism evidence="3 5">
    <name type="scientific">Aquisalinus luteolus</name>
    <dbReference type="NCBI Taxonomy" id="1566827"/>
    <lineage>
        <taxon>Bacteria</taxon>
        <taxon>Pseudomonadati</taxon>
        <taxon>Pseudomonadota</taxon>
        <taxon>Alphaproteobacteria</taxon>
        <taxon>Parvularculales</taxon>
        <taxon>Parvularculaceae</taxon>
        <taxon>Aquisalinus</taxon>
    </lineage>
</organism>
<gene>
    <name evidence="4" type="ORF">FF098_013110</name>
    <name evidence="3" type="ORF">GCM10011355_26340</name>
</gene>
<evidence type="ECO:0000259" key="2">
    <source>
        <dbReference type="Pfam" id="PF13548"/>
    </source>
</evidence>
<dbReference type="EMBL" id="BMGZ01000002">
    <property type="protein sequence ID" value="GGH99719.1"/>
    <property type="molecule type" value="Genomic_DNA"/>
</dbReference>
<dbReference type="InterPro" id="IPR025196">
    <property type="entry name" value="DUF4126"/>
</dbReference>
<feature type="transmembrane region" description="Helical" evidence="1">
    <location>
        <begin position="85"/>
        <end position="115"/>
    </location>
</feature>
<evidence type="ECO:0000313" key="4">
    <source>
        <dbReference type="EMBL" id="NHK28854.1"/>
    </source>
</evidence>